<sequence>MFGAACGVYAALYTLVAWVMGCPCIYSFPYRSKLRQQYLLRESPCGDCLVHCFCEGCALCQEYRELKNPGFDMSIDGMEMWRDRIVG</sequence>
<dbReference type="EMBL" id="NKXS01007051">
    <property type="protein sequence ID" value="PIN00294.1"/>
    <property type="molecule type" value="Genomic_DNA"/>
</dbReference>
<organism evidence="1 2">
    <name type="scientific">Handroanthus impetiginosus</name>
    <dbReference type="NCBI Taxonomy" id="429701"/>
    <lineage>
        <taxon>Eukaryota</taxon>
        <taxon>Viridiplantae</taxon>
        <taxon>Streptophyta</taxon>
        <taxon>Embryophyta</taxon>
        <taxon>Tracheophyta</taxon>
        <taxon>Spermatophyta</taxon>
        <taxon>Magnoliopsida</taxon>
        <taxon>eudicotyledons</taxon>
        <taxon>Gunneridae</taxon>
        <taxon>Pentapetalae</taxon>
        <taxon>asterids</taxon>
        <taxon>lamiids</taxon>
        <taxon>Lamiales</taxon>
        <taxon>Bignoniaceae</taxon>
        <taxon>Crescentiina</taxon>
        <taxon>Tabebuia alliance</taxon>
        <taxon>Handroanthus</taxon>
    </lineage>
</organism>
<name>A0A2G9G4Q7_9LAMI</name>
<comment type="caution">
    <text evidence="1">The sequence shown here is derived from an EMBL/GenBank/DDBJ whole genome shotgun (WGS) entry which is preliminary data.</text>
</comment>
<dbReference type="OrthoDB" id="1045822at2759"/>
<evidence type="ECO:0000313" key="2">
    <source>
        <dbReference type="Proteomes" id="UP000231279"/>
    </source>
</evidence>
<dbReference type="STRING" id="429701.A0A2G9G4Q7"/>
<keyword evidence="2" id="KW-1185">Reference proteome</keyword>
<gene>
    <name evidence="1" type="ORF">CDL12_27203</name>
</gene>
<reference evidence="2" key="1">
    <citation type="journal article" date="2018" name="Gigascience">
        <title>Genome assembly of the Pink Ipe (Handroanthus impetiginosus, Bignoniaceae), a highly valued, ecologically keystone Neotropical timber forest tree.</title>
        <authorList>
            <person name="Silva-Junior O.B."/>
            <person name="Grattapaglia D."/>
            <person name="Novaes E."/>
            <person name="Collevatti R.G."/>
        </authorList>
    </citation>
    <scope>NUCLEOTIDE SEQUENCE [LARGE SCALE GENOMIC DNA]</scope>
    <source>
        <strain evidence="2">cv. UFG-1</strain>
    </source>
</reference>
<protein>
    <recommendedName>
        <fullName evidence="3">PLAC8 motif-containing protein</fullName>
    </recommendedName>
</protein>
<dbReference type="InterPro" id="IPR006461">
    <property type="entry name" value="PLAC_motif_containing"/>
</dbReference>
<dbReference type="Pfam" id="PF04749">
    <property type="entry name" value="PLAC8"/>
    <property type="match status" value="1"/>
</dbReference>
<dbReference type="AlphaFoldDB" id="A0A2G9G4Q7"/>
<proteinExistence type="predicted"/>
<dbReference type="Proteomes" id="UP000231279">
    <property type="component" value="Unassembled WGS sequence"/>
</dbReference>
<evidence type="ECO:0008006" key="3">
    <source>
        <dbReference type="Google" id="ProtNLM"/>
    </source>
</evidence>
<dbReference type="NCBIfam" id="TIGR01571">
    <property type="entry name" value="A_thal_Cys_rich"/>
    <property type="match status" value="1"/>
</dbReference>
<accession>A0A2G9G4Q7</accession>
<evidence type="ECO:0000313" key="1">
    <source>
        <dbReference type="EMBL" id="PIN00294.1"/>
    </source>
</evidence>
<dbReference type="PANTHER" id="PTHR15907">
    <property type="entry name" value="DUF614 FAMILY PROTEIN-RELATED"/>
    <property type="match status" value="1"/>
</dbReference>